<dbReference type="AlphaFoldDB" id="A0A7W7WJE3"/>
<keyword evidence="1" id="KW-0812">Transmembrane</keyword>
<dbReference type="RefSeq" id="WP_184918207.1">
    <property type="nucleotide sequence ID" value="NZ_JACHJR010000001.1"/>
</dbReference>
<dbReference type="EMBL" id="JACHJR010000001">
    <property type="protein sequence ID" value="MBB4948509.1"/>
    <property type="molecule type" value="Genomic_DNA"/>
</dbReference>
<dbReference type="Proteomes" id="UP000573327">
    <property type="component" value="Unassembled WGS sequence"/>
</dbReference>
<keyword evidence="1" id="KW-0472">Membrane</keyword>
<comment type="caution">
    <text evidence="2">The sequence shown here is derived from an EMBL/GenBank/DDBJ whole genome shotgun (WGS) entry which is preliminary data.</text>
</comment>
<keyword evidence="1" id="KW-1133">Transmembrane helix</keyword>
<evidence type="ECO:0000313" key="3">
    <source>
        <dbReference type="Proteomes" id="UP000573327"/>
    </source>
</evidence>
<accession>A0A7W7WJE3</accession>
<protein>
    <recommendedName>
        <fullName evidence="4">Integral membrane protein</fullName>
    </recommendedName>
</protein>
<name>A0A7W7WJE3_9ACTN</name>
<feature type="transmembrane region" description="Helical" evidence="1">
    <location>
        <begin position="112"/>
        <end position="129"/>
    </location>
</feature>
<sequence length="173" mass="18561">MDEQLNPQAKPVGAPEPEPIRWFGTSWLERGSGYWARRVAVPLGALVAVAAGALLLRFAVAGVQDSSAGGFVYGLLVAAIGLCSLLSGLRMWKLLSEGKPALTGWMTEEKSLGAVWLIGFAGALFAYFLRSLAEAPGEAVKRAEYDRAVAAFDRRKTGQAARSGNPKRAKKRR</sequence>
<reference evidence="2 3" key="1">
    <citation type="submission" date="2020-08" db="EMBL/GenBank/DDBJ databases">
        <title>Sequencing the genomes of 1000 actinobacteria strains.</title>
        <authorList>
            <person name="Klenk H.-P."/>
        </authorList>
    </citation>
    <scope>NUCLEOTIDE SEQUENCE [LARGE SCALE GENOMIC DNA]</scope>
    <source>
        <strain evidence="2 3">DSM 44786</strain>
    </source>
</reference>
<gene>
    <name evidence="2" type="ORF">F4556_004044</name>
</gene>
<evidence type="ECO:0000256" key="1">
    <source>
        <dbReference type="SAM" id="Phobius"/>
    </source>
</evidence>
<proteinExistence type="predicted"/>
<feature type="transmembrane region" description="Helical" evidence="1">
    <location>
        <begin position="71"/>
        <end position="92"/>
    </location>
</feature>
<organism evidence="2 3">
    <name type="scientific">Kitasatospora gansuensis</name>
    <dbReference type="NCBI Taxonomy" id="258050"/>
    <lineage>
        <taxon>Bacteria</taxon>
        <taxon>Bacillati</taxon>
        <taxon>Actinomycetota</taxon>
        <taxon>Actinomycetes</taxon>
        <taxon>Kitasatosporales</taxon>
        <taxon>Streptomycetaceae</taxon>
        <taxon>Kitasatospora</taxon>
    </lineage>
</organism>
<feature type="transmembrane region" description="Helical" evidence="1">
    <location>
        <begin position="39"/>
        <end position="59"/>
    </location>
</feature>
<evidence type="ECO:0008006" key="4">
    <source>
        <dbReference type="Google" id="ProtNLM"/>
    </source>
</evidence>
<keyword evidence="3" id="KW-1185">Reference proteome</keyword>
<evidence type="ECO:0000313" key="2">
    <source>
        <dbReference type="EMBL" id="MBB4948509.1"/>
    </source>
</evidence>